<feature type="region of interest" description="Disordered" evidence="8">
    <location>
        <begin position="613"/>
        <end position="636"/>
    </location>
</feature>
<feature type="transmembrane region" description="Helical" evidence="9">
    <location>
        <begin position="526"/>
        <end position="546"/>
    </location>
</feature>
<reference evidence="11 12" key="1">
    <citation type="journal article" date="2013" name="Genome Biol.">
        <title>The genome sequence of the most widely cultivated cacao type and its use to identify candidate genes regulating pod color.</title>
        <authorList>
            <person name="Motamayor J.C."/>
            <person name="Mockaitis K."/>
            <person name="Schmutz J."/>
            <person name="Haiminen N."/>
            <person name="Iii D.L."/>
            <person name="Cornejo O."/>
            <person name="Findley S.D."/>
            <person name="Zheng P."/>
            <person name="Utro F."/>
            <person name="Royaert S."/>
            <person name="Saski C."/>
            <person name="Jenkins J."/>
            <person name="Podicheti R."/>
            <person name="Zhao M."/>
            <person name="Scheffler B.E."/>
            <person name="Stack J.C."/>
            <person name="Feltus F.A."/>
            <person name="Mustiga G.M."/>
            <person name="Amores F."/>
            <person name="Phillips W."/>
            <person name="Marelli J.P."/>
            <person name="May G.D."/>
            <person name="Shapiro H."/>
            <person name="Ma J."/>
            <person name="Bustamante C.D."/>
            <person name="Schnell R.J."/>
            <person name="Main D."/>
            <person name="Gilbert D."/>
            <person name="Parida L."/>
            <person name="Kuhn D.N."/>
        </authorList>
    </citation>
    <scope>NUCLEOTIDE SEQUENCE [LARGE SCALE GENOMIC DNA]</scope>
    <source>
        <strain evidence="12">cv. Matina 1-6</strain>
    </source>
</reference>
<evidence type="ECO:0000256" key="4">
    <source>
        <dbReference type="ARBA" id="ARBA00022989"/>
    </source>
</evidence>
<evidence type="ECO:0000256" key="1">
    <source>
        <dbReference type="ARBA" id="ARBA00004141"/>
    </source>
</evidence>
<dbReference type="PANTHER" id="PTHR24186:SF37">
    <property type="entry name" value="PGG DOMAIN-CONTAINING PROTEIN"/>
    <property type="match status" value="1"/>
</dbReference>
<dbReference type="OMA" id="LEYKMHI"/>
<evidence type="ECO:0000256" key="9">
    <source>
        <dbReference type="SAM" id="Phobius"/>
    </source>
</evidence>
<feature type="repeat" description="ANK" evidence="7">
    <location>
        <begin position="317"/>
        <end position="349"/>
    </location>
</feature>
<dbReference type="InterPro" id="IPR026961">
    <property type="entry name" value="PGG_dom"/>
</dbReference>
<dbReference type="InParanoid" id="A0A061GJP2"/>
<dbReference type="Proteomes" id="UP000026915">
    <property type="component" value="Chromosome 9"/>
</dbReference>
<dbReference type="Gene3D" id="1.25.40.20">
    <property type="entry name" value="Ankyrin repeat-containing domain"/>
    <property type="match status" value="2"/>
</dbReference>
<feature type="compositionally biased region" description="Basic residues" evidence="8">
    <location>
        <begin position="419"/>
        <end position="430"/>
    </location>
</feature>
<dbReference type="PANTHER" id="PTHR24186">
    <property type="entry name" value="PROTEIN PHOSPHATASE 1 REGULATORY SUBUNIT"/>
    <property type="match status" value="1"/>
</dbReference>
<dbReference type="EMBL" id="CM001887">
    <property type="protein sequence ID" value="EOY29731.1"/>
    <property type="molecule type" value="Genomic_DNA"/>
</dbReference>
<evidence type="ECO:0000259" key="10">
    <source>
        <dbReference type="Pfam" id="PF13962"/>
    </source>
</evidence>
<dbReference type="GO" id="GO:0016020">
    <property type="term" value="C:membrane"/>
    <property type="evidence" value="ECO:0000318"/>
    <property type="project" value="GO_Central"/>
</dbReference>
<feature type="transmembrane region" description="Helical" evidence="9">
    <location>
        <begin position="484"/>
        <end position="506"/>
    </location>
</feature>
<evidence type="ECO:0000256" key="3">
    <source>
        <dbReference type="ARBA" id="ARBA00022737"/>
    </source>
</evidence>
<keyword evidence="12" id="KW-1185">Reference proteome</keyword>
<organism evidence="11 12">
    <name type="scientific">Theobroma cacao</name>
    <name type="common">Cacao</name>
    <name type="synonym">Cocoa</name>
    <dbReference type="NCBI Taxonomy" id="3641"/>
    <lineage>
        <taxon>Eukaryota</taxon>
        <taxon>Viridiplantae</taxon>
        <taxon>Streptophyta</taxon>
        <taxon>Embryophyta</taxon>
        <taxon>Tracheophyta</taxon>
        <taxon>Spermatophyta</taxon>
        <taxon>Magnoliopsida</taxon>
        <taxon>eudicotyledons</taxon>
        <taxon>Gunneridae</taxon>
        <taxon>Pentapetalae</taxon>
        <taxon>rosids</taxon>
        <taxon>malvids</taxon>
        <taxon>Malvales</taxon>
        <taxon>Malvaceae</taxon>
        <taxon>Byttnerioideae</taxon>
        <taxon>Theobroma</taxon>
    </lineage>
</organism>
<feature type="repeat" description="ANK" evidence="7">
    <location>
        <begin position="213"/>
        <end position="245"/>
    </location>
</feature>
<dbReference type="STRING" id="3641.A0A061GJP2"/>
<sequence length="636" mass="70541">MDRLLRESVLRGDVPSFLKLIQEDEDIIKQTAPGSLKTILHLAARFGHVELASEITKLSPEMVGAEDEKLETPLHEACREGRVEIVRLLVGTDPWVVYKVNQEEESALFVACERGQVDVVKLLLNYPSKMLMLEVDASTTSLHVAASAGHTEGKVDFLSETASGWCVYFFDGFLFLSLLSPVVLTKFHYEKIVDVAKEILKARQEFSWKKDKHGCTPLHLSCSKGHLEITRELLRLDADLSSLQDNEGRTPLHWAAVKGRVNIIDEILSISIESAEMITKHGETVLHLAVKNNQYEAVRYLVENLNITKLVNLPDNDGNTVLHIATAGKLTTMVIYLLKLGLDVNAINRKGFTALDVVESDASNSGALAIVPALLEAGAKRCDQLPPGSPETQNIQESSPRNVPSVRPKETPETPTQHQPRRRRHRHRRDKQLELQNEGLRNARNTITVVAVLIATVTFAAGINPPGGFNQITGKSIVGRQPSFKVFMACNIVALFLSLGIVIFLVSIIPFRRKSMMKLLAVTHKVMWVSTSFMAAAYIAATWTIMPRAQGSIWVLVAVVSIGGGCTMAIFMGLAVLLARHLLRKWEWRKRRAKNGSPSSSISRVEEMRIMKKGSHESTSNSDIDSSDQGGYHLYN</sequence>
<keyword evidence="5 7" id="KW-0040">ANK repeat</keyword>
<evidence type="ECO:0000256" key="2">
    <source>
        <dbReference type="ARBA" id="ARBA00022692"/>
    </source>
</evidence>
<feature type="repeat" description="ANK" evidence="7">
    <location>
        <begin position="281"/>
        <end position="304"/>
    </location>
</feature>
<dbReference type="SUPFAM" id="SSF48403">
    <property type="entry name" value="Ankyrin repeat"/>
    <property type="match status" value="1"/>
</dbReference>
<evidence type="ECO:0000313" key="11">
    <source>
        <dbReference type="EMBL" id="EOY29731.1"/>
    </source>
</evidence>
<name>A0A061GJP2_THECC</name>
<feature type="repeat" description="ANK" evidence="7">
    <location>
        <begin position="247"/>
        <end position="269"/>
    </location>
</feature>
<evidence type="ECO:0000256" key="7">
    <source>
        <dbReference type="PROSITE-ProRule" id="PRU00023"/>
    </source>
</evidence>
<dbReference type="Pfam" id="PF12796">
    <property type="entry name" value="Ank_2"/>
    <property type="match status" value="4"/>
</dbReference>
<gene>
    <name evidence="11" type="ORF">TCM_037182</name>
</gene>
<dbReference type="HOGENOM" id="CLU_000134_47_3_1"/>
<keyword evidence="3" id="KW-0677">Repeat</keyword>
<proteinExistence type="predicted"/>
<evidence type="ECO:0000256" key="8">
    <source>
        <dbReference type="SAM" id="MobiDB-lite"/>
    </source>
</evidence>
<accession>A0A061GJP2</accession>
<dbReference type="SUPFAM" id="SSF103473">
    <property type="entry name" value="MFS general substrate transporter"/>
    <property type="match status" value="1"/>
</dbReference>
<dbReference type="Gramene" id="EOY29731">
    <property type="protein sequence ID" value="EOY29731"/>
    <property type="gene ID" value="TCM_037182"/>
</dbReference>
<keyword evidence="2 9" id="KW-0812">Transmembrane</keyword>
<feature type="transmembrane region" description="Helical" evidence="9">
    <location>
        <begin position="446"/>
        <end position="464"/>
    </location>
</feature>
<dbReference type="AlphaFoldDB" id="A0A061GJP2"/>
<dbReference type="InterPro" id="IPR036770">
    <property type="entry name" value="Ankyrin_rpt-contain_sf"/>
</dbReference>
<evidence type="ECO:0000256" key="5">
    <source>
        <dbReference type="ARBA" id="ARBA00023043"/>
    </source>
</evidence>
<dbReference type="PRINTS" id="PR01415">
    <property type="entry name" value="ANKYRIN"/>
</dbReference>
<dbReference type="PROSITE" id="PS50297">
    <property type="entry name" value="ANK_REP_REGION"/>
    <property type="match status" value="5"/>
</dbReference>
<feature type="region of interest" description="Disordered" evidence="8">
    <location>
        <begin position="381"/>
        <end position="430"/>
    </location>
</feature>
<dbReference type="Pfam" id="PF13962">
    <property type="entry name" value="PGG"/>
    <property type="match status" value="1"/>
</dbReference>
<dbReference type="InterPro" id="IPR036259">
    <property type="entry name" value="MFS_trans_sf"/>
</dbReference>
<dbReference type="InterPro" id="IPR002110">
    <property type="entry name" value="Ankyrin_rpt"/>
</dbReference>
<feature type="domain" description="PGG" evidence="10">
    <location>
        <begin position="438"/>
        <end position="544"/>
    </location>
</feature>
<evidence type="ECO:0000256" key="6">
    <source>
        <dbReference type="ARBA" id="ARBA00023136"/>
    </source>
</evidence>
<keyword evidence="6 9" id="KW-0472">Membrane</keyword>
<feature type="compositionally biased region" description="Polar residues" evidence="8">
    <location>
        <begin position="390"/>
        <end position="402"/>
    </location>
</feature>
<dbReference type="FunCoup" id="A0A061GJP2">
    <property type="interactions" value="77"/>
</dbReference>
<feature type="transmembrane region" description="Helical" evidence="9">
    <location>
        <begin position="552"/>
        <end position="583"/>
    </location>
</feature>
<dbReference type="SMART" id="SM00248">
    <property type="entry name" value="ANK"/>
    <property type="match status" value="8"/>
</dbReference>
<dbReference type="eggNOG" id="KOG0504">
    <property type="taxonomic scope" value="Eukaryota"/>
</dbReference>
<comment type="subcellular location">
    <subcellularLocation>
        <location evidence="1">Membrane</location>
        <topology evidence="1">Multi-pass membrane protein</topology>
    </subcellularLocation>
</comment>
<keyword evidence="4 9" id="KW-1133">Transmembrane helix</keyword>
<feature type="compositionally biased region" description="Polar residues" evidence="8">
    <location>
        <begin position="617"/>
        <end position="629"/>
    </location>
</feature>
<protein>
    <submittedName>
        <fullName evidence="11">Ankyrin repeat family protein, putative</fullName>
    </submittedName>
</protein>
<evidence type="ECO:0000313" key="12">
    <source>
        <dbReference type="Proteomes" id="UP000026915"/>
    </source>
</evidence>
<feature type="repeat" description="ANK" evidence="7">
    <location>
        <begin position="69"/>
        <end position="90"/>
    </location>
</feature>
<dbReference type="PROSITE" id="PS50088">
    <property type="entry name" value="ANK_REPEAT"/>
    <property type="match status" value="5"/>
</dbReference>